<reference evidence="2 3" key="1">
    <citation type="submission" date="2010-12" db="EMBL/GenBank/DDBJ databases">
        <title>Complete sequence of Ethanoligenens harbinense YUAN-3.</title>
        <authorList>
            <person name="Lucas S."/>
            <person name="Copeland A."/>
            <person name="Lapidus A."/>
            <person name="Cheng J.-F."/>
            <person name="Bruce D."/>
            <person name="Goodwin L."/>
            <person name="Pitluck S."/>
            <person name="Chertkov O."/>
            <person name="Misra M."/>
            <person name="Detter J.C."/>
            <person name="Han C."/>
            <person name="Tapia R."/>
            <person name="Land M."/>
            <person name="Hauser L."/>
            <person name="Jeffries C."/>
            <person name="Kyrpides N."/>
            <person name="Ivanova N."/>
            <person name="Mikhailova N."/>
            <person name="Wang A."/>
            <person name="Mouttaki H."/>
            <person name="He Z."/>
            <person name="Zhou J."/>
            <person name="Hemme C.L."/>
            <person name="Woyke T."/>
        </authorList>
    </citation>
    <scope>NUCLEOTIDE SEQUENCE [LARGE SCALE GENOMIC DNA]</scope>
    <source>
        <strain evidence="3">DSM 18485 / JCM 12961 / CGMCC 1.5033 / YUAN-3</strain>
    </source>
</reference>
<dbReference type="eggNOG" id="COG3665">
    <property type="taxonomic scope" value="Bacteria"/>
</dbReference>
<dbReference type="HOGENOM" id="CLU_079904_0_0_9"/>
<proteinExistence type="predicted"/>
<keyword evidence="3" id="KW-1185">Reference proteome</keyword>
<dbReference type="RefSeq" id="WP_013486252.1">
    <property type="nucleotide sequence ID" value="NC_014828.1"/>
</dbReference>
<evidence type="ECO:0000313" key="2">
    <source>
        <dbReference type="EMBL" id="ADU27906.1"/>
    </source>
</evidence>
<dbReference type="InterPro" id="IPR017792">
    <property type="entry name" value="UAAP1"/>
</dbReference>
<dbReference type="Pfam" id="PF09347">
    <property type="entry name" value="DUF1989"/>
    <property type="match status" value="1"/>
</dbReference>
<evidence type="ECO:0000313" key="3">
    <source>
        <dbReference type="Proteomes" id="UP000001551"/>
    </source>
</evidence>
<dbReference type="KEGG" id="eha:Ethha_2408"/>
<organism evidence="2 3">
    <name type="scientific">Ethanoligenens harbinense (strain DSM 18485 / JCM 12961 / CGMCC 1.5033 / YUAN-3)</name>
    <dbReference type="NCBI Taxonomy" id="663278"/>
    <lineage>
        <taxon>Bacteria</taxon>
        <taxon>Bacillati</taxon>
        <taxon>Bacillota</taxon>
        <taxon>Clostridia</taxon>
        <taxon>Eubacteriales</taxon>
        <taxon>Oscillospiraceae</taxon>
        <taxon>Ethanoligenens</taxon>
    </lineage>
</organism>
<dbReference type="NCBIfam" id="TIGR03425">
    <property type="entry name" value="urea_degr_2"/>
    <property type="match status" value="1"/>
</dbReference>
<gene>
    <name evidence="2" type="ordered locus">Ethha_2408</name>
</gene>
<name>E6U593_ETHHY</name>
<sequence>MNTIWKNTFRAGEKWSGLIGRHKLLRFTAMEAGANLALLLYNRLELNEKYNMPDTLKAQHTAHLTAGNALFSDKGRVLASIVEDSIGWHDTIGGITTRESTDQKYGKTDYQTLRNDWLRNGYDNFMMELECNGLGPRDFVPPVNLFSKIRCDKDGHMHADPENCPKGATVTLRTEMDVLLVLSNTPNPLDPRKDYPAVPVKMEVLPAAPEDSLDPCMNSMPEVRRAYENTWDYYTLLG</sequence>
<dbReference type="STRING" id="663278.Ethha_2408"/>
<feature type="domain" description="DUF1989" evidence="1">
    <location>
        <begin position="8"/>
        <end position="179"/>
    </location>
</feature>
<dbReference type="AlphaFoldDB" id="E6U593"/>
<accession>E6U593</accession>
<evidence type="ECO:0000259" key="1">
    <source>
        <dbReference type="Pfam" id="PF09347"/>
    </source>
</evidence>
<dbReference type="PANTHER" id="PTHR31527">
    <property type="entry name" value="RE64534P"/>
    <property type="match status" value="1"/>
</dbReference>
<dbReference type="EMBL" id="CP002400">
    <property type="protein sequence ID" value="ADU27906.1"/>
    <property type="molecule type" value="Genomic_DNA"/>
</dbReference>
<protein>
    <submittedName>
        <fullName evidence="2">Urea carboxylase-associated protein 2</fullName>
    </submittedName>
</protein>
<dbReference type="InterPro" id="IPR018959">
    <property type="entry name" value="DUF1989"/>
</dbReference>
<dbReference type="Proteomes" id="UP000001551">
    <property type="component" value="Chromosome"/>
</dbReference>
<dbReference type="PANTHER" id="PTHR31527:SF0">
    <property type="entry name" value="RE64534P"/>
    <property type="match status" value="1"/>
</dbReference>